<dbReference type="GO" id="GO:0003964">
    <property type="term" value="F:RNA-directed DNA polymerase activity"/>
    <property type="evidence" value="ECO:0007669"/>
    <property type="project" value="UniProtKB-KW"/>
</dbReference>
<dbReference type="Gene3D" id="2.40.70.10">
    <property type="entry name" value="Acid Proteases"/>
    <property type="match status" value="1"/>
</dbReference>
<protein>
    <submittedName>
        <fullName evidence="2">Reverse transcriptase domain-containing protein</fullName>
    </submittedName>
</protein>
<dbReference type="PANTHER" id="PTHR33067:SF35">
    <property type="entry name" value="ASPARTIC PEPTIDASE DDI1-TYPE DOMAIN-CONTAINING PROTEIN"/>
    <property type="match status" value="1"/>
</dbReference>
<name>A0A699JUV1_TANCI</name>
<evidence type="ECO:0000256" key="1">
    <source>
        <dbReference type="SAM" id="MobiDB-lite"/>
    </source>
</evidence>
<proteinExistence type="predicted"/>
<dbReference type="InterPro" id="IPR021109">
    <property type="entry name" value="Peptidase_aspartic_dom_sf"/>
</dbReference>
<organism evidence="2">
    <name type="scientific">Tanacetum cinerariifolium</name>
    <name type="common">Dalmatian daisy</name>
    <name type="synonym">Chrysanthemum cinerariifolium</name>
    <dbReference type="NCBI Taxonomy" id="118510"/>
    <lineage>
        <taxon>Eukaryota</taxon>
        <taxon>Viridiplantae</taxon>
        <taxon>Streptophyta</taxon>
        <taxon>Embryophyta</taxon>
        <taxon>Tracheophyta</taxon>
        <taxon>Spermatophyta</taxon>
        <taxon>Magnoliopsida</taxon>
        <taxon>eudicotyledons</taxon>
        <taxon>Gunneridae</taxon>
        <taxon>Pentapetalae</taxon>
        <taxon>asterids</taxon>
        <taxon>campanulids</taxon>
        <taxon>Asterales</taxon>
        <taxon>Asteraceae</taxon>
        <taxon>Asteroideae</taxon>
        <taxon>Anthemideae</taxon>
        <taxon>Anthemidinae</taxon>
        <taxon>Tanacetum</taxon>
    </lineage>
</organism>
<evidence type="ECO:0000313" key="2">
    <source>
        <dbReference type="EMBL" id="GFA54928.1"/>
    </source>
</evidence>
<dbReference type="AlphaFoldDB" id="A0A699JUV1"/>
<reference evidence="2" key="1">
    <citation type="journal article" date="2019" name="Sci. Rep.">
        <title>Draft genome of Tanacetum cinerariifolium, the natural source of mosquito coil.</title>
        <authorList>
            <person name="Yamashiro T."/>
            <person name="Shiraishi A."/>
            <person name="Satake H."/>
            <person name="Nakayama K."/>
        </authorList>
    </citation>
    <scope>NUCLEOTIDE SEQUENCE</scope>
</reference>
<comment type="caution">
    <text evidence="2">The sequence shown here is derived from an EMBL/GenBank/DDBJ whole genome shotgun (WGS) entry which is preliminary data.</text>
</comment>
<dbReference type="CDD" id="cd00303">
    <property type="entry name" value="retropepsin_like"/>
    <property type="match status" value="1"/>
</dbReference>
<sequence>MTTHHNDWDTSTQRGESSRSITSSSPEIAALTQKIAEMNKYFLRMTQSNQQVNFVNPCCETYGGLHHYSECQAVSGFTQDDVYAAMGNYNAGGKNKVITIGNGITLAGPSVPPIPFSSSPKEVERDPRMTTNQVHISCPESIARVPSLERLLELANTPLNENCSAVLLKKLPEKLKDPGKFLIPCEFSELEECMALADLGASINLMPLSIWKKLMLHELMPTRMTLELANQSISYPAGIAEDVFVQVGKFAFLADFVVVDYDVDPRVPLILERPFLRMTCALVDVYREDFDS</sequence>
<feature type="region of interest" description="Disordered" evidence="1">
    <location>
        <begin position="1"/>
        <end position="25"/>
    </location>
</feature>
<accession>A0A699JUV1</accession>
<dbReference type="EMBL" id="BKCJ010443664">
    <property type="protein sequence ID" value="GFA54928.1"/>
    <property type="molecule type" value="Genomic_DNA"/>
</dbReference>
<keyword evidence="2" id="KW-0548">Nucleotidyltransferase</keyword>
<dbReference type="PANTHER" id="PTHR33067">
    <property type="entry name" value="RNA-DIRECTED DNA POLYMERASE-RELATED"/>
    <property type="match status" value="1"/>
</dbReference>
<keyword evidence="2" id="KW-0695">RNA-directed DNA polymerase</keyword>
<gene>
    <name evidence="2" type="ORF">Tci_626900</name>
</gene>
<keyword evidence="2" id="KW-0808">Transferase</keyword>